<evidence type="ECO:0000256" key="9">
    <source>
        <dbReference type="ARBA" id="ARBA00023065"/>
    </source>
</evidence>
<feature type="transmembrane region" description="Helical" evidence="11">
    <location>
        <begin position="116"/>
        <end position="135"/>
    </location>
</feature>
<dbReference type="Pfam" id="PF02254">
    <property type="entry name" value="TrkA_N"/>
    <property type="match status" value="1"/>
</dbReference>
<gene>
    <name evidence="13" type="primary">kefC</name>
    <name evidence="13" type="ORF">MNKW57_03920</name>
</gene>
<dbReference type="InterPro" id="IPR004771">
    <property type="entry name" value="K/H_exchanger"/>
</dbReference>
<keyword evidence="6 11" id="KW-0812">Transmembrane</keyword>
<dbReference type="InterPro" id="IPR003148">
    <property type="entry name" value="RCK_N"/>
</dbReference>
<feature type="transmembrane region" description="Helical" evidence="11">
    <location>
        <begin position="6"/>
        <end position="25"/>
    </location>
</feature>
<feature type="domain" description="RCK N-terminal" evidence="12">
    <location>
        <begin position="404"/>
        <end position="520"/>
    </location>
</feature>
<evidence type="ECO:0000256" key="1">
    <source>
        <dbReference type="ARBA" id="ARBA00004141"/>
    </source>
</evidence>
<evidence type="ECO:0000259" key="12">
    <source>
        <dbReference type="PROSITE" id="PS51201"/>
    </source>
</evidence>
<evidence type="ECO:0000256" key="11">
    <source>
        <dbReference type="SAM" id="Phobius"/>
    </source>
</evidence>
<feature type="transmembrane region" description="Helical" evidence="11">
    <location>
        <begin position="147"/>
        <end position="171"/>
    </location>
</feature>
<feature type="transmembrane region" description="Helical" evidence="11">
    <location>
        <begin position="32"/>
        <end position="50"/>
    </location>
</feature>
<feature type="transmembrane region" description="Helical" evidence="11">
    <location>
        <begin position="272"/>
        <end position="291"/>
    </location>
</feature>
<protein>
    <submittedName>
        <fullName evidence="13">Glutathione-regulated potassium-efflux system protein KefC</fullName>
    </submittedName>
</protein>
<comment type="similarity">
    <text evidence="2">Belongs to the monovalent cation:proton antiporter 2 (CPA2) transporter (TC 2.A.37) family.</text>
</comment>
<dbReference type="RefSeq" id="WP_285762585.1">
    <property type="nucleotide sequence ID" value="NZ_BSYJ01000001.1"/>
</dbReference>
<dbReference type="Proteomes" id="UP001224392">
    <property type="component" value="Unassembled WGS sequence"/>
</dbReference>
<keyword evidence="7" id="KW-0630">Potassium</keyword>
<dbReference type="SUPFAM" id="SSF51735">
    <property type="entry name" value="NAD(P)-binding Rossmann-fold domains"/>
    <property type="match status" value="1"/>
</dbReference>
<evidence type="ECO:0000256" key="6">
    <source>
        <dbReference type="ARBA" id="ARBA00022692"/>
    </source>
</evidence>
<keyword evidence="4" id="KW-0050">Antiport</keyword>
<dbReference type="InterPro" id="IPR036291">
    <property type="entry name" value="NAD(P)-bd_dom_sf"/>
</dbReference>
<feature type="transmembrane region" description="Helical" evidence="11">
    <location>
        <begin position="297"/>
        <end position="316"/>
    </location>
</feature>
<sequence>MEHGNILVQISIYLLAAVIAVPIFKRLGLGSVLGYLVAGALIGPHIFGLVGEQEDVMHFAEFGVVMMLFLIGLELQLKKLWDMRGPILVVGSAQVLLTSAVLIAVALAMGLQMREAITVGMVLSLSSTAIVLQTLSEKGLMKTEGGTAAFSVLLYQDIAVIPMLALLPLLAPYEIRTGEGLSGWQQTLVVVVSLVGILLAGRYLLGRLLRRVAGSRLRELFIATALLIVVGIAALMNAIGISPALGAFIAGVALAECEYRHQLEADIEPFKGLLLGLFFITVGASIDFGLIASEPMLIFGLVAMLAVVKFAILFGLSKVAGMSPGENYLFSFSLAQAGEFGFVLLAFAGRHEIVSEDLKGILVAVVALSMATTPLLMLVHEKLVQPRFLRGESDREADEIPDTDTPVIIVGYGRFGQITGRLLNLCGFETTLLERNAEQLDLVRRYGIRAFYGDASRPELLKAAGADKAKLLVLTLNNQAESLAIVDQVRTHFPHLKILARARNRMHQYALMEAGVTHVFRETVDSALAIGECALRLLGWRASRARRAALEFKAYDQRMLEQLFPYWKDESQHIEKTKAYREQLLQALQEDRREVDLHLDGHWESGQGSKPGL</sequence>
<name>A0ABQ6LVI4_9GAMM</name>
<evidence type="ECO:0000313" key="14">
    <source>
        <dbReference type="Proteomes" id="UP001224392"/>
    </source>
</evidence>
<reference evidence="13 14" key="1">
    <citation type="submission" date="2023-04" db="EMBL/GenBank/DDBJ databases">
        <title>Marinobulbifer ophiurae gen. nov., sp. Nov., isolate from tissue of brittle star Ophioplocus japonicus.</title>
        <authorList>
            <person name="Kawano K."/>
            <person name="Sawayama S."/>
            <person name="Nakagawa S."/>
        </authorList>
    </citation>
    <scope>NUCLEOTIDE SEQUENCE [LARGE SCALE GENOMIC DNA]</scope>
    <source>
        <strain evidence="13 14">NKW57</strain>
    </source>
</reference>
<keyword evidence="8 11" id="KW-1133">Transmembrane helix</keyword>
<dbReference type="InterPro" id="IPR038770">
    <property type="entry name" value="Na+/solute_symporter_sf"/>
</dbReference>
<dbReference type="Gene3D" id="1.20.1530.20">
    <property type="match status" value="1"/>
</dbReference>
<dbReference type="Gene3D" id="3.40.50.720">
    <property type="entry name" value="NAD(P)-binding Rossmann-like Domain"/>
    <property type="match status" value="1"/>
</dbReference>
<feature type="transmembrane region" description="Helical" evidence="11">
    <location>
        <begin position="56"/>
        <end position="75"/>
    </location>
</feature>
<dbReference type="NCBIfam" id="TIGR00932">
    <property type="entry name" value="2a37"/>
    <property type="match status" value="1"/>
</dbReference>
<evidence type="ECO:0000256" key="8">
    <source>
        <dbReference type="ARBA" id="ARBA00022989"/>
    </source>
</evidence>
<feature type="transmembrane region" description="Helical" evidence="11">
    <location>
        <begin position="328"/>
        <end position="348"/>
    </location>
</feature>
<feature type="transmembrane region" description="Helical" evidence="11">
    <location>
        <begin position="87"/>
        <end position="110"/>
    </location>
</feature>
<feature type="transmembrane region" description="Helical" evidence="11">
    <location>
        <begin position="183"/>
        <end position="205"/>
    </location>
</feature>
<evidence type="ECO:0000256" key="2">
    <source>
        <dbReference type="ARBA" id="ARBA00005551"/>
    </source>
</evidence>
<keyword evidence="3" id="KW-0813">Transport</keyword>
<dbReference type="InterPro" id="IPR006153">
    <property type="entry name" value="Cation/H_exchanger_TM"/>
</dbReference>
<accession>A0ABQ6LVI4</accession>
<evidence type="ECO:0000256" key="4">
    <source>
        <dbReference type="ARBA" id="ARBA00022449"/>
    </source>
</evidence>
<dbReference type="PROSITE" id="PS51201">
    <property type="entry name" value="RCK_N"/>
    <property type="match status" value="1"/>
</dbReference>
<feature type="transmembrane region" description="Helical" evidence="11">
    <location>
        <begin position="217"/>
        <end position="235"/>
    </location>
</feature>
<comment type="subcellular location">
    <subcellularLocation>
        <location evidence="1">Membrane</location>
        <topology evidence="1">Multi-pass membrane protein</topology>
    </subcellularLocation>
</comment>
<evidence type="ECO:0000256" key="5">
    <source>
        <dbReference type="ARBA" id="ARBA00022538"/>
    </source>
</evidence>
<evidence type="ECO:0000313" key="13">
    <source>
        <dbReference type="EMBL" id="GMG86071.1"/>
    </source>
</evidence>
<keyword evidence="5" id="KW-0633">Potassium transport</keyword>
<organism evidence="13 14">
    <name type="scientific">Biformimicrobium ophioploci</name>
    <dbReference type="NCBI Taxonomy" id="3036711"/>
    <lineage>
        <taxon>Bacteria</taxon>
        <taxon>Pseudomonadati</taxon>
        <taxon>Pseudomonadota</taxon>
        <taxon>Gammaproteobacteria</taxon>
        <taxon>Cellvibrionales</taxon>
        <taxon>Microbulbiferaceae</taxon>
        <taxon>Biformimicrobium</taxon>
    </lineage>
</organism>
<keyword evidence="14" id="KW-1185">Reference proteome</keyword>
<keyword evidence="10 11" id="KW-0472">Membrane</keyword>
<keyword evidence="9" id="KW-0406">Ion transport</keyword>
<dbReference type="EMBL" id="BSYJ01000001">
    <property type="protein sequence ID" value="GMG86071.1"/>
    <property type="molecule type" value="Genomic_DNA"/>
</dbReference>
<feature type="transmembrane region" description="Helical" evidence="11">
    <location>
        <begin position="360"/>
        <end position="379"/>
    </location>
</feature>
<evidence type="ECO:0000256" key="10">
    <source>
        <dbReference type="ARBA" id="ARBA00023136"/>
    </source>
</evidence>
<evidence type="ECO:0000256" key="7">
    <source>
        <dbReference type="ARBA" id="ARBA00022958"/>
    </source>
</evidence>
<comment type="caution">
    <text evidence="13">The sequence shown here is derived from an EMBL/GenBank/DDBJ whole genome shotgun (WGS) entry which is preliminary data.</text>
</comment>
<evidence type="ECO:0000256" key="3">
    <source>
        <dbReference type="ARBA" id="ARBA00022448"/>
    </source>
</evidence>
<dbReference type="PANTHER" id="PTHR46157">
    <property type="entry name" value="K(+) EFFLUX ANTIPORTER 3, CHLOROPLASTIC"/>
    <property type="match status" value="1"/>
</dbReference>
<dbReference type="Pfam" id="PF00999">
    <property type="entry name" value="Na_H_Exchanger"/>
    <property type="match status" value="1"/>
</dbReference>
<proteinExistence type="inferred from homology"/>
<dbReference type="PANTHER" id="PTHR46157:SF4">
    <property type="entry name" value="K(+) EFFLUX ANTIPORTER 3, CHLOROPLASTIC"/>
    <property type="match status" value="1"/>
</dbReference>